<dbReference type="PANTHER" id="PTHR30055">
    <property type="entry name" value="HTH-TYPE TRANSCRIPTIONAL REGULATOR RUTR"/>
    <property type="match status" value="1"/>
</dbReference>
<dbReference type="EMBL" id="BMRJ01000001">
    <property type="protein sequence ID" value="GGR15993.1"/>
    <property type="molecule type" value="Genomic_DNA"/>
</dbReference>
<evidence type="ECO:0000256" key="3">
    <source>
        <dbReference type="ARBA" id="ARBA00023163"/>
    </source>
</evidence>
<reference evidence="6" key="2">
    <citation type="submission" date="2020-09" db="EMBL/GenBank/DDBJ databases">
        <authorList>
            <person name="Sun Q."/>
            <person name="Ohkuma M."/>
        </authorList>
    </citation>
    <scope>NUCLEOTIDE SEQUENCE</scope>
    <source>
        <strain evidence="6">JCM 3346</strain>
    </source>
</reference>
<dbReference type="Gene3D" id="1.10.357.10">
    <property type="entry name" value="Tetracycline Repressor, domain 2"/>
    <property type="match status" value="1"/>
</dbReference>
<evidence type="ECO:0000259" key="5">
    <source>
        <dbReference type="PROSITE" id="PS50977"/>
    </source>
</evidence>
<accession>A0A918CBV6</accession>
<proteinExistence type="predicted"/>
<protein>
    <recommendedName>
        <fullName evidence="5">HTH tetR-type domain-containing protein</fullName>
    </recommendedName>
</protein>
<dbReference type="Proteomes" id="UP000610303">
    <property type="component" value="Unassembled WGS sequence"/>
</dbReference>
<keyword evidence="1" id="KW-0805">Transcription regulation</keyword>
<dbReference type="PROSITE" id="PS01081">
    <property type="entry name" value="HTH_TETR_1"/>
    <property type="match status" value="1"/>
</dbReference>
<keyword evidence="2 4" id="KW-0238">DNA-binding</keyword>
<dbReference type="InterPro" id="IPR009057">
    <property type="entry name" value="Homeodomain-like_sf"/>
</dbReference>
<dbReference type="GO" id="GO:0003700">
    <property type="term" value="F:DNA-binding transcription factor activity"/>
    <property type="evidence" value="ECO:0007669"/>
    <property type="project" value="TreeGrafter"/>
</dbReference>
<keyword evidence="3" id="KW-0804">Transcription</keyword>
<evidence type="ECO:0000256" key="2">
    <source>
        <dbReference type="ARBA" id="ARBA00023125"/>
    </source>
</evidence>
<gene>
    <name evidence="6" type="ORF">GCM10010196_05900</name>
</gene>
<evidence type="ECO:0000256" key="1">
    <source>
        <dbReference type="ARBA" id="ARBA00023015"/>
    </source>
</evidence>
<dbReference type="AlphaFoldDB" id="A0A918CBV6"/>
<evidence type="ECO:0000256" key="4">
    <source>
        <dbReference type="PROSITE-ProRule" id="PRU00335"/>
    </source>
</evidence>
<dbReference type="PROSITE" id="PS50977">
    <property type="entry name" value="HTH_TETR_2"/>
    <property type="match status" value="1"/>
</dbReference>
<dbReference type="SUPFAM" id="SSF46689">
    <property type="entry name" value="Homeodomain-like"/>
    <property type="match status" value="1"/>
</dbReference>
<keyword evidence="7" id="KW-1185">Reference proteome</keyword>
<comment type="caution">
    <text evidence="6">The sequence shown here is derived from an EMBL/GenBank/DDBJ whole genome shotgun (WGS) entry which is preliminary data.</text>
</comment>
<reference evidence="6" key="1">
    <citation type="journal article" date="2014" name="Int. J. Syst. Evol. Microbiol.">
        <title>Complete genome sequence of Corynebacterium casei LMG S-19264T (=DSM 44701T), isolated from a smear-ripened cheese.</title>
        <authorList>
            <consortium name="US DOE Joint Genome Institute (JGI-PGF)"/>
            <person name="Walter F."/>
            <person name="Albersmeier A."/>
            <person name="Kalinowski J."/>
            <person name="Ruckert C."/>
        </authorList>
    </citation>
    <scope>NUCLEOTIDE SEQUENCE</scope>
    <source>
        <strain evidence="6">JCM 3346</strain>
    </source>
</reference>
<feature type="domain" description="HTH tetR-type" evidence="5">
    <location>
        <begin position="10"/>
        <end position="70"/>
    </location>
</feature>
<feature type="DNA-binding region" description="H-T-H motif" evidence="4">
    <location>
        <begin position="33"/>
        <end position="52"/>
    </location>
</feature>
<dbReference type="InterPro" id="IPR023772">
    <property type="entry name" value="DNA-bd_HTH_TetR-type_CS"/>
</dbReference>
<name>A0A918CBV6_AGRME</name>
<dbReference type="PRINTS" id="PR00455">
    <property type="entry name" value="HTHTETR"/>
</dbReference>
<organism evidence="6 7">
    <name type="scientific">Agromyces mediolanus</name>
    <name type="common">Corynebacterium mediolanum</name>
    <dbReference type="NCBI Taxonomy" id="41986"/>
    <lineage>
        <taxon>Bacteria</taxon>
        <taxon>Bacillati</taxon>
        <taxon>Actinomycetota</taxon>
        <taxon>Actinomycetes</taxon>
        <taxon>Micrococcales</taxon>
        <taxon>Microbacteriaceae</taxon>
        <taxon>Agromyces</taxon>
    </lineage>
</organism>
<dbReference type="GO" id="GO:0000976">
    <property type="term" value="F:transcription cis-regulatory region binding"/>
    <property type="evidence" value="ECO:0007669"/>
    <property type="project" value="TreeGrafter"/>
</dbReference>
<sequence>MPKVSEEHRIARRDEILDAALRTFSEKGLERASMADIIAESRLSAGAIYGHFRGKRELIAAVAERTLASRSRELAEEQAAGRLLSPADVLGLLLRGMRDTFDTGLLVQLWAAAATDTEVGEAVRGPVAAIRATFTGAMRPWFEARAAEGGAPAEEALTRCIPLAMALGQGFMIQRQLFDDFDEERYLAMVAEVLPH</sequence>
<evidence type="ECO:0000313" key="6">
    <source>
        <dbReference type="EMBL" id="GGR15993.1"/>
    </source>
</evidence>
<dbReference type="InterPro" id="IPR050109">
    <property type="entry name" value="HTH-type_TetR-like_transc_reg"/>
</dbReference>
<dbReference type="RefSeq" id="WP_189083798.1">
    <property type="nucleotide sequence ID" value="NZ_BMRJ01000001.1"/>
</dbReference>
<dbReference type="PANTHER" id="PTHR30055:SF234">
    <property type="entry name" value="HTH-TYPE TRANSCRIPTIONAL REGULATOR BETI"/>
    <property type="match status" value="1"/>
</dbReference>
<dbReference type="InterPro" id="IPR001647">
    <property type="entry name" value="HTH_TetR"/>
</dbReference>
<dbReference type="Pfam" id="PF00440">
    <property type="entry name" value="TetR_N"/>
    <property type="match status" value="1"/>
</dbReference>
<evidence type="ECO:0000313" key="7">
    <source>
        <dbReference type="Proteomes" id="UP000610303"/>
    </source>
</evidence>